<dbReference type="GeneID" id="86874750"/>
<dbReference type="RefSeq" id="WP_003233665.1">
    <property type="nucleotide sequence ID" value="NZ_AP028964.1"/>
</dbReference>
<evidence type="ECO:0000256" key="1">
    <source>
        <dbReference type="SAM" id="Coils"/>
    </source>
</evidence>
<dbReference type="PATRIC" id="fig|1423.167.peg.870"/>
<feature type="coiled-coil region" evidence="1">
    <location>
        <begin position="61"/>
        <end position="88"/>
    </location>
</feature>
<dbReference type="STRING" id="483913.AN935_04090"/>
<dbReference type="EMBL" id="CP120576">
    <property type="protein sequence ID" value="WEY84539.1"/>
    <property type="molecule type" value="Genomic_DNA"/>
</dbReference>
<dbReference type="EMBL" id="JAGFPW010000016">
    <property type="protein sequence ID" value="MBO3795802.1"/>
    <property type="molecule type" value="Genomic_DNA"/>
</dbReference>
<proteinExistence type="predicted"/>
<protein>
    <recommendedName>
        <fullName evidence="7">YtxH domain-containing protein</fullName>
    </recommendedName>
</protein>
<accession>A0A063XFI4</accession>
<reference evidence="5" key="4">
    <citation type="submission" date="2023-05" db="EMBL/GenBank/DDBJ databases">
        <title>Complete genome sequence of Bacillus subtilis SRCM117797 isolated from Soybean paste.</title>
        <authorList>
            <person name="Abraha H.B."/>
            <person name="Kim K.-P."/>
            <person name="Ryu M.-S."/>
            <person name="Jeong D.-Y."/>
        </authorList>
    </citation>
    <scope>NUCLEOTIDE SEQUENCE</scope>
    <source>
        <strain evidence="5">SRCM117797</strain>
    </source>
</reference>
<evidence type="ECO:0008006" key="7">
    <source>
        <dbReference type="Google" id="ProtNLM"/>
    </source>
</evidence>
<name>A0A063XFI4_BACIU</name>
<dbReference type="Proteomes" id="UP000665181">
    <property type="component" value="Unassembled WGS sequence"/>
</dbReference>
<evidence type="ECO:0000313" key="5">
    <source>
        <dbReference type="EMBL" id="WHM20462.1"/>
    </source>
</evidence>
<evidence type="ECO:0000313" key="2">
    <source>
        <dbReference type="EMBL" id="KIU10425.1"/>
    </source>
</evidence>
<dbReference type="EMBL" id="CP125292">
    <property type="protein sequence ID" value="WHM20462.1"/>
    <property type="molecule type" value="Genomic_DNA"/>
</dbReference>
<reference evidence="4" key="3">
    <citation type="submission" date="2023-03" db="EMBL/GenBank/DDBJ databases">
        <title>Complete genome sequences of 52 Bacillus and Priestia strains isolated from West-African fermentations and 26 reference strains from the DSMZ collection.</title>
        <authorList>
            <person name="Wiedenbein E.S."/>
            <person name="Canoy T.S."/>
            <person name="Hui Y."/>
            <person name="Parkouda C."/>
            <person name="Dawende C."/>
            <person name="Ametefe E."/>
            <person name="Jespersen L."/>
            <person name="Nielsen D.S."/>
        </authorList>
    </citation>
    <scope>NUCLEOTIDE SEQUENCE</scope>
    <source>
        <strain evidence="4">PRO56</strain>
    </source>
</reference>
<dbReference type="EMBL" id="JXBC01000004">
    <property type="protein sequence ID" value="KIU10425.1"/>
    <property type="molecule type" value="Genomic_DNA"/>
</dbReference>
<gene>
    <name evidence="3" type="ORF">J5227_16170</name>
    <name evidence="4" type="ORF">P5633_20125</name>
    <name evidence="5" type="ORF">QL281_16760</name>
    <name evidence="2" type="ORF">SC09_Contig25orf00142</name>
</gene>
<dbReference type="Proteomes" id="UP000032247">
    <property type="component" value="Unassembled WGS sequence"/>
</dbReference>
<reference evidence="3" key="2">
    <citation type="submission" date="2021-03" db="EMBL/GenBank/DDBJ databases">
        <title>Isolation of Bacillus subtilis from fermented food sample.</title>
        <authorList>
            <person name="Lakshmanan V."/>
            <person name="Athira K."/>
            <person name="Rajagopal K."/>
        </authorList>
    </citation>
    <scope>NUCLEOTIDE SEQUENCE</scope>
    <source>
        <strain evidence="3">S1</strain>
    </source>
</reference>
<evidence type="ECO:0000313" key="3">
    <source>
        <dbReference type="EMBL" id="MBO3795802.1"/>
    </source>
</evidence>
<evidence type="ECO:0000313" key="4">
    <source>
        <dbReference type="EMBL" id="WEY84539.1"/>
    </source>
</evidence>
<organism evidence="2 6">
    <name type="scientific">Bacillus subtilis</name>
    <dbReference type="NCBI Taxonomy" id="1423"/>
    <lineage>
        <taxon>Bacteria</taxon>
        <taxon>Bacillati</taxon>
        <taxon>Bacillota</taxon>
        <taxon>Bacilli</taxon>
        <taxon>Bacillales</taxon>
        <taxon>Bacillaceae</taxon>
        <taxon>Bacillus</taxon>
    </lineage>
</organism>
<dbReference type="Proteomes" id="UP001229422">
    <property type="component" value="Chromosome"/>
</dbReference>
<keyword evidence="1" id="KW-0175">Coiled coil</keyword>
<reference evidence="2 6" key="1">
    <citation type="submission" date="2014-12" db="EMBL/GenBank/DDBJ databases">
        <title>Comparative genome analysis of Bacillus coagulans HM-08, Clostridium butyricum HM-68, Bacillus subtilis HM-66 and Bacillus licheniformis BL-09.</title>
        <authorList>
            <person name="Zhang H."/>
        </authorList>
    </citation>
    <scope>NUCLEOTIDE SEQUENCE [LARGE SCALE GENOMIC DNA]</scope>
    <source>
        <strain evidence="2 6">HM-66</strain>
    </source>
</reference>
<evidence type="ECO:0000313" key="6">
    <source>
        <dbReference type="Proteomes" id="UP000032247"/>
    </source>
</evidence>
<sequence>MNNERLMLKGIFLGAAAGAALSLLHKPTRQACGMRWLTCKHKLSLYKSNPELLKNTVITKVDEAKKLAQTLSKEVDFVNQQVKELKKTTPQVMELVQETKEHFSKK</sequence>
<dbReference type="Proteomes" id="UP001214898">
    <property type="component" value="Chromosome"/>
</dbReference>
<dbReference type="AlphaFoldDB" id="A0A063XFI4"/>